<proteinExistence type="predicted"/>
<dbReference type="AlphaFoldDB" id="X1CB79"/>
<protein>
    <submittedName>
        <fullName evidence="1">Uncharacterized protein</fullName>
    </submittedName>
</protein>
<sequence length="36" mass="3940">MLKNALEKGWIRVDGPGHHTRDIVNVKDAVNGTILA</sequence>
<evidence type="ECO:0000313" key="1">
    <source>
        <dbReference type="EMBL" id="GAG81561.1"/>
    </source>
</evidence>
<gene>
    <name evidence="1" type="ORF">S01H4_26033</name>
</gene>
<name>X1CB79_9ZZZZ</name>
<organism evidence="1">
    <name type="scientific">marine sediment metagenome</name>
    <dbReference type="NCBI Taxonomy" id="412755"/>
    <lineage>
        <taxon>unclassified sequences</taxon>
        <taxon>metagenomes</taxon>
        <taxon>ecological metagenomes</taxon>
    </lineage>
</organism>
<comment type="caution">
    <text evidence="1">The sequence shown here is derived from an EMBL/GenBank/DDBJ whole genome shotgun (WGS) entry which is preliminary data.</text>
</comment>
<feature type="non-terminal residue" evidence="1">
    <location>
        <position position="36"/>
    </location>
</feature>
<reference evidence="1" key="1">
    <citation type="journal article" date="2014" name="Front. Microbiol.">
        <title>High frequency of phylogenetically diverse reductive dehalogenase-homologous genes in deep subseafloor sedimentary metagenomes.</title>
        <authorList>
            <person name="Kawai M."/>
            <person name="Futagami T."/>
            <person name="Toyoda A."/>
            <person name="Takaki Y."/>
            <person name="Nishi S."/>
            <person name="Hori S."/>
            <person name="Arai W."/>
            <person name="Tsubouchi T."/>
            <person name="Morono Y."/>
            <person name="Uchiyama I."/>
            <person name="Ito T."/>
            <person name="Fujiyama A."/>
            <person name="Inagaki F."/>
            <person name="Takami H."/>
        </authorList>
    </citation>
    <scope>NUCLEOTIDE SEQUENCE</scope>
    <source>
        <strain evidence="1">Expedition CK06-06</strain>
    </source>
</reference>
<accession>X1CB79</accession>
<dbReference type="EMBL" id="BART01012484">
    <property type="protein sequence ID" value="GAG81561.1"/>
    <property type="molecule type" value="Genomic_DNA"/>
</dbReference>